<reference evidence="3" key="1">
    <citation type="submission" date="2023-03" db="EMBL/GenBank/DDBJ databases">
        <title>Massive genome expansion in bonnet fungi (Mycena s.s.) driven by repeated elements and novel gene families across ecological guilds.</title>
        <authorList>
            <consortium name="Lawrence Berkeley National Laboratory"/>
            <person name="Harder C.B."/>
            <person name="Miyauchi S."/>
            <person name="Viragh M."/>
            <person name="Kuo A."/>
            <person name="Thoen E."/>
            <person name="Andreopoulos B."/>
            <person name="Lu D."/>
            <person name="Skrede I."/>
            <person name="Drula E."/>
            <person name="Henrissat B."/>
            <person name="Morin E."/>
            <person name="Kohler A."/>
            <person name="Barry K."/>
            <person name="LaButti K."/>
            <person name="Morin E."/>
            <person name="Salamov A."/>
            <person name="Lipzen A."/>
            <person name="Mereny Z."/>
            <person name="Hegedus B."/>
            <person name="Baldrian P."/>
            <person name="Stursova M."/>
            <person name="Weitz H."/>
            <person name="Taylor A."/>
            <person name="Grigoriev I.V."/>
            <person name="Nagy L.G."/>
            <person name="Martin F."/>
            <person name="Kauserud H."/>
        </authorList>
    </citation>
    <scope>NUCLEOTIDE SEQUENCE</scope>
    <source>
        <strain evidence="3">CBHHK067</strain>
    </source>
</reference>
<feature type="compositionally biased region" description="Low complexity" evidence="1">
    <location>
        <begin position="41"/>
        <end position="55"/>
    </location>
</feature>
<feature type="region of interest" description="Disordered" evidence="1">
    <location>
        <begin position="89"/>
        <end position="159"/>
    </location>
</feature>
<evidence type="ECO:0000259" key="2">
    <source>
        <dbReference type="Pfam" id="PF18718"/>
    </source>
</evidence>
<evidence type="ECO:0000313" key="4">
    <source>
        <dbReference type="Proteomes" id="UP001221757"/>
    </source>
</evidence>
<proteinExistence type="predicted"/>
<organism evidence="3 4">
    <name type="scientific">Mycena rosella</name>
    <name type="common">Pink bonnet</name>
    <name type="synonym">Agaricus rosellus</name>
    <dbReference type="NCBI Taxonomy" id="1033263"/>
    <lineage>
        <taxon>Eukaryota</taxon>
        <taxon>Fungi</taxon>
        <taxon>Dikarya</taxon>
        <taxon>Basidiomycota</taxon>
        <taxon>Agaricomycotina</taxon>
        <taxon>Agaricomycetes</taxon>
        <taxon>Agaricomycetidae</taxon>
        <taxon>Agaricales</taxon>
        <taxon>Marasmiineae</taxon>
        <taxon>Mycenaceae</taxon>
        <taxon>Mycena</taxon>
    </lineage>
</organism>
<name>A0AAD7DK95_MYCRO</name>
<feature type="compositionally biased region" description="Basic residues" evidence="1">
    <location>
        <begin position="30"/>
        <end position="40"/>
    </location>
</feature>
<comment type="caution">
    <text evidence="3">The sequence shown here is derived from an EMBL/GenBank/DDBJ whole genome shotgun (WGS) entry which is preliminary data.</text>
</comment>
<sequence length="450" mass="50368">MRKYEDEDEGSRAAKSKQSERKENINTANHPKKLIKKRTSHAPSAPTPSSGRSCIASAASSGLRRLFRARASAFALSAVELDAELSFSFAEEEGDEEGEKKEADDRDKNEEPVAGVLGNAPGMRTATSRVELGRPSTGAWSARRDHTGRPRSSSSSSASALAFGEARSCRVCEAEHRCQRAGRWATVDKGDEGREEEAEAKNGDTRDLFNCADQCSLGRCGSMFAWSMQQHRPAHIDPKPVSYVQQVDGGPQIIGNEFRLFPKFQEVKRKGSRAKLKALNFHGLNQFLRMACLVMQTIAFQQLGQTCWAAFKDILWDHPMITPTDEEIITYNNAALGNGTAYRHIYPPVRVCSNPECTNHRNINDIMTLTDPLTHKATLYMLQSGVLPVYMSSFYCRSCNRRYYHNYYVHKQSLLRTYYGGVPNVIQVAQHFFTETRVQRPSKIAVRVDG</sequence>
<feature type="region of interest" description="Disordered" evidence="1">
    <location>
        <begin position="1"/>
        <end position="55"/>
    </location>
</feature>
<dbReference type="Proteomes" id="UP001221757">
    <property type="component" value="Unassembled WGS sequence"/>
</dbReference>
<dbReference type="InterPro" id="IPR041539">
    <property type="entry name" value="CxC5"/>
</dbReference>
<evidence type="ECO:0000313" key="3">
    <source>
        <dbReference type="EMBL" id="KAJ7692857.1"/>
    </source>
</evidence>
<dbReference type="AlphaFoldDB" id="A0AAD7DK95"/>
<evidence type="ECO:0000256" key="1">
    <source>
        <dbReference type="SAM" id="MobiDB-lite"/>
    </source>
</evidence>
<dbReference type="EMBL" id="JARKIE010000049">
    <property type="protein sequence ID" value="KAJ7692857.1"/>
    <property type="molecule type" value="Genomic_DNA"/>
</dbReference>
<gene>
    <name evidence="3" type="ORF">B0H17DRAFT_1132835</name>
</gene>
<keyword evidence="4" id="KW-1185">Reference proteome</keyword>
<accession>A0AAD7DK95</accession>
<protein>
    <recommendedName>
        <fullName evidence="2">CxC5 like cysteine cluster associated with KDZ domain-containing protein</fullName>
    </recommendedName>
</protein>
<feature type="compositionally biased region" description="Basic and acidic residues" evidence="1">
    <location>
        <begin position="98"/>
        <end position="111"/>
    </location>
</feature>
<feature type="domain" description="CxC5 like cysteine cluster associated with KDZ" evidence="2">
    <location>
        <begin position="341"/>
        <end position="438"/>
    </location>
</feature>
<dbReference type="Pfam" id="PF18718">
    <property type="entry name" value="CxC5"/>
    <property type="match status" value="1"/>
</dbReference>